<organism evidence="2 3">
    <name type="scientific">Haematococcus lacustris</name>
    <name type="common">Green alga</name>
    <name type="synonym">Haematococcus pluvialis</name>
    <dbReference type="NCBI Taxonomy" id="44745"/>
    <lineage>
        <taxon>Eukaryota</taxon>
        <taxon>Viridiplantae</taxon>
        <taxon>Chlorophyta</taxon>
        <taxon>core chlorophytes</taxon>
        <taxon>Chlorophyceae</taxon>
        <taxon>CS clade</taxon>
        <taxon>Chlamydomonadales</taxon>
        <taxon>Haematococcaceae</taxon>
        <taxon>Haematococcus</taxon>
    </lineage>
</organism>
<gene>
    <name evidence="2" type="ORF">HaLaN_07387</name>
</gene>
<comment type="caution">
    <text evidence="2">The sequence shown here is derived from an EMBL/GenBank/DDBJ whole genome shotgun (WGS) entry which is preliminary data.</text>
</comment>
<protein>
    <submittedName>
        <fullName evidence="2">Thioredoxin</fullName>
    </submittedName>
</protein>
<feature type="non-terminal residue" evidence="2">
    <location>
        <position position="1"/>
    </location>
</feature>
<evidence type="ECO:0000313" key="3">
    <source>
        <dbReference type="Proteomes" id="UP000485058"/>
    </source>
</evidence>
<dbReference type="EMBL" id="BLLF01000439">
    <property type="protein sequence ID" value="GFH11821.1"/>
    <property type="molecule type" value="Genomic_DNA"/>
</dbReference>
<sequence>MGDASPGNRKMMMDMAVKVTPTFFLYRGGQRVHSLTGTSRGALARAILERLQPGETGREWQEPVVTADSDDDE</sequence>
<accession>A0A699YQF4</accession>
<evidence type="ECO:0000256" key="1">
    <source>
        <dbReference type="SAM" id="MobiDB-lite"/>
    </source>
</evidence>
<keyword evidence="3" id="KW-1185">Reference proteome</keyword>
<dbReference type="AlphaFoldDB" id="A0A699YQF4"/>
<dbReference type="Proteomes" id="UP000485058">
    <property type="component" value="Unassembled WGS sequence"/>
</dbReference>
<reference evidence="2 3" key="1">
    <citation type="submission" date="2020-02" db="EMBL/GenBank/DDBJ databases">
        <title>Draft genome sequence of Haematococcus lacustris strain NIES-144.</title>
        <authorList>
            <person name="Morimoto D."/>
            <person name="Nakagawa S."/>
            <person name="Yoshida T."/>
            <person name="Sawayama S."/>
        </authorList>
    </citation>
    <scope>NUCLEOTIDE SEQUENCE [LARGE SCALE GENOMIC DNA]</scope>
    <source>
        <strain evidence="2 3">NIES-144</strain>
    </source>
</reference>
<evidence type="ECO:0000313" key="2">
    <source>
        <dbReference type="EMBL" id="GFH11821.1"/>
    </source>
</evidence>
<proteinExistence type="predicted"/>
<name>A0A699YQF4_HAELA</name>
<feature type="region of interest" description="Disordered" evidence="1">
    <location>
        <begin position="54"/>
        <end position="73"/>
    </location>
</feature>